<feature type="region of interest" description="Disordered" evidence="2">
    <location>
        <begin position="1"/>
        <end position="21"/>
    </location>
</feature>
<dbReference type="CDD" id="cd04301">
    <property type="entry name" value="NAT_SF"/>
    <property type="match status" value="1"/>
</dbReference>
<dbReference type="EMBL" id="BNAB01000010">
    <property type="protein sequence ID" value="GHE02722.1"/>
    <property type="molecule type" value="Genomic_DNA"/>
</dbReference>
<evidence type="ECO:0000256" key="2">
    <source>
        <dbReference type="SAM" id="MobiDB-lite"/>
    </source>
</evidence>
<evidence type="ECO:0000259" key="3">
    <source>
        <dbReference type="PROSITE" id="PS51186"/>
    </source>
</evidence>
<dbReference type="Gene3D" id="3.40.630.30">
    <property type="match status" value="1"/>
</dbReference>
<dbReference type="GO" id="GO:0008080">
    <property type="term" value="F:N-acetyltransferase activity"/>
    <property type="evidence" value="ECO:0007669"/>
    <property type="project" value="InterPro"/>
</dbReference>
<gene>
    <name evidence="4" type="ORF">GCM10008024_23380</name>
</gene>
<dbReference type="PANTHER" id="PTHR13947">
    <property type="entry name" value="GNAT FAMILY N-ACETYLTRANSFERASE"/>
    <property type="match status" value="1"/>
</dbReference>
<proteinExistence type="predicted"/>
<sequence>MRRLGRAPGPSRKAARKEKSVMPDPIPADAVILRELRPGDAGWLVMRHGELYHRDEGFDLTFEALVAEILAAFIRDHDPAFERGWIAEHGGRRLGSIFCVRAGKGVAKLRLFLVEPEARGTGLAKRLIETCMEWARARGYGRMVLWTHESHRAACALYARHGFLLTESRPVRSFGCDLVQQSWEIDL</sequence>
<accession>A0AAN4ZZV2</accession>
<dbReference type="InterPro" id="IPR016181">
    <property type="entry name" value="Acyl_CoA_acyltransferase"/>
</dbReference>
<protein>
    <recommendedName>
        <fullName evidence="3">N-acetyltransferase domain-containing protein</fullName>
    </recommendedName>
</protein>
<evidence type="ECO:0000313" key="4">
    <source>
        <dbReference type="EMBL" id="GHE02722.1"/>
    </source>
</evidence>
<dbReference type="Pfam" id="PF00583">
    <property type="entry name" value="Acetyltransf_1"/>
    <property type="match status" value="1"/>
</dbReference>
<feature type="domain" description="N-acetyltransferase" evidence="3">
    <location>
        <begin position="31"/>
        <end position="187"/>
    </location>
</feature>
<dbReference type="PANTHER" id="PTHR13947:SF37">
    <property type="entry name" value="LD18367P"/>
    <property type="match status" value="1"/>
</dbReference>
<dbReference type="Proteomes" id="UP000634647">
    <property type="component" value="Unassembled WGS sequence"/>
</dbReference>
<evidence type="ECO:0000256" key="1">
    <source>
        <dbReference type="ARBA" id="ARBA00022679"/>
    </source>
</evidence>
<reference evidence="4" key="1">
    <citation type="journal article" date="2014" name="Int. J. Syst. Evol. Microbiol.">
        <title>Complete genome sequence of Corynebacterium casei LMG S-19264T (=DSM 44701T), isolated from a smear-ripened cheese.</title>
        <authorList>
            <consortium name="US DOE Joint Genome Institute (JGI-PGF)"/>
            <person name="Walter F."/>
            <person name="Albersmeier A."/>
            <person name="Kalinowski J."/>
            <person name="Ruckert C."/>
        </authorList>
    </citation>
    <scope>NUCLEOTIDE SEQUENCE</scope>
    <source>
        <strain evidence="4">CGMCC 1.10859</strain>
    </source>
</reference>
<reference evidence="4" key="2">
    <citation type="submission" date="2023-06" db="EMBL/GenBank/DDBJ databases">
        <authorList>
            <person name="Sun Q."/>
            <person name="Zhou Y."/>
        </authorList>
    </citation>
    <scope>NUCLEOTIDE SEQUENCE</scope>
    <source>
        <strain evidence="4">CGMCC 1.10859</strain>
    </source>
</reference>
<dbReference type="AlphaFoldDB" id="A0AAN4ZZV2"/>
<evidence type="ECO:0000313" key="5">
    <source>
        <dbReference type="Proteomes" id="UP000634647"/>
    </source>
</evidence>
<comment type="caution">
    <text evidence="4">The sequence shown here is derived from an EMBL/GenBank/DDBJ whole genome shotgun (WGS) entry which is preliminary data.</text>
</comment>
<dbReference type="InterPro" id="IPR050769">
    <property type="entry name" value="NAT_camello-type"/>
</dbReference>
<dbReference type="InterPro" id="IPR000182">
    <property type="entry name" value="GNAT_dom"/>
</dbReference>
<dbReference type="SUPFAM" id="SSF55729">
    <property type="entry name" value="Acyl-CoA N-acyltransferases (Nat)"/>
    <property type="match status" value="1"/>
</dbReference>
<dbReference type="PROSITE" id="PS51186">
    <property type="entry name" value="GNAT"/>
    <property type="match status" value="1"/>
</dbReference>
<organism evidence="4 5">
    <name type="scientific">Allgaiera indica</name>
    <dbReference type="NCBI Taxonomy" id="765699"/>
    <lineage>
        <taxon>Bacteria</taxon>
        <taxon>Pseudomonadati</taxon>
        <taxon>Pseudomonadota</taxon>
        <taxon>Alphaproteobacteria</taxon>
        <taxon>Rhodobacterales</taxon>
        <taxon>Paracoccaceae</taxon>
        <taxon>Allgaiera</taxon>
    </lineage>
</organism>
<name>A0AAN4ZZV2_9RHOB</name>
<keyword evidence="1" id="KW-0808">Transferase</keyword>